<keyword evidence="5" id="KW-1185">Reference proteome</keyword>
<evidence type="ECO:0000256" key="1">
    <source>
        <dbReference type="ARBA" id="ARBA00006626"/>
    </source>
</evidence>
<dbReference type="EMBL" id="JBBJBU010000011">
    <property type="protein sequence ID" value="KAK7203622.1"/>
    <property type="molecule type" value="Genomic_DNA"/>
</dbReference>
<dbReference type="InterPro" id="IPR006722">
    <property type="entry name" value="Sedlin"/>
</dbReference>
<dbReference type="PANTHER" id="PTHR12403">
    <property type="entry name" value="TRAFFICKING PROTEIN PARTICLE COMPLEX SUBUNIT 2"/>
    <property type="match status" value="1"/>
</dbReference>
<evidence type="ECO:0000313" key="5">
    <source>
        <dbReference type="Proteomes" id="UP001498771"/>
    </source>
</evidence>
<evidence type="ECO:0000256" key="2">
    <source>
        <dbReference type="ARBA" id="ARBA00024408"/>
    </source>
</evidence>
<dbReference type="SUPFAM" id="SSF64356">
    <property type="entry name" value="SNARE-like"/>
    <property type="match status" value="1"/>
</dbReference>
<dbReference type="InterPro" id="IPR044760">
    <property type="entry name" value="TRAPPC2L"/>
</dbReference>
<dbReference type="Gene3D" id="3.30.450.70">
    <property type="match status" value="1"/>
</dbReference>
<dbReference type="Pfam" id="PF04628">
    <property type="entry name" value="Sedlin_N"/>
    <property type="match status" value="1"/>
</dbReference>
<dbReference type="InterPro" id="IPR011012">
    <property type="entry name" value="Longin-like_dom_sf"/>
</dbReference>
<evidence type="ECO:0000313" key="4">
    <source>
        <dbReference type="EMBL" id="KAK7203622.1"/>
    </source>
</evidence>
<reference evidence="4 5" key="1">
    <citation type="submission" date="2024-03" db="EMBL/GenBank/DDBJ databases">
        <title>Genome-scale model development and genomic sequencing of the oleaginous clade Lipomyces.</title>
        <authorList>
            <consortium name="Lawrence Berkeley National Laboratory"/>
            <person name="Czajka J.J."/>
            <person name="Han Y."/>
            <person name="Kim J."/>
            <person name="Mondo S.J."/>
            <person name="Hofstad B.A."/>
            <person name="Robles A."/>
            <person name="Haridas S."/>
            <person name="Riley R."/>
            <person name="LaButti K."/>
            <person name="Pangilinan J."/>
            <person name="Andreopoulos W."/>
            <person name="Lipzen A."/>
            <person name="Yan J."/>
            <person name="Wang M."/>
            <person name="Ng V."/>
            <person name="Grigoriev I.V."/>
            <person name="Spatafora J.W."/>
            <person name="Magnuson J.K."/>
            <person name="Baker S.E."/>
            <person name="Pomraning K.R."/>
        </authorList>
    </citation>
    <scope>NUCLEOTIDE SEQUENCE [LARGE SCALE GENOMIC DNA]</scope>
    <source>
        <strain evidence="4 5">Phaff 52-87</strain>
    </source>
</reference>
<comment type="caution">
    <text evidence="4">The sequence shown here is derived from an EMBL/GenBank/DDBJ whole genome shotgun (WGS) entry which is preliminary data.</text>
</comment>
<comment type="similarity">
    <text evidence="1">Belongs to the TRAPP small subunits family. Sedlin subfamily.</text>
</comment>
<sequence>MPSAIRLLALMGRENNPLYVRSFDRDTDSDTDPDRFNSAKADLRYHFLAHIALDVFAARLPSKSADSDFGLLFVQDGIAIYGWMTNTGVKIVLGFSSGEVIGSEIRSIFRAIHFAYISLVCNAFYSVDERRPITSRKFDLSVCRIVEAWNGSAPAPAPPRMSTSTVGSARAAPAGENVTMTYGQSRSGTPVA</sequence>
<feature type="region of interest" description="Disordered" evidence="3">
    <location>
        <begin position="153"/>
        <end position="172"/>
    </location>
</feature>
<protein>
    <recommendedName>
        <fullName evidence="2">Trafficking protein particle complex subunit 2-like protein</fullName>
    </recommendedName>
</protein>
<dbReference type="RefSeq" id="XP_064766655.1">
    <property type="nucleotide sequence ID" value="XM_064913363.1"/>
</dbReference>
<evidence type="ECO:0000256" key="3">
    <source>
        <dbReference type="SAM" id="MobiDB-lite"/>
    </source>
</evidence>
<dbReference type="Proteomes" id="UP001498771">
    <property type="component" value="Unassembled WGS sequence"/>
</dbReference>
<accession>A0ABR1F1C9</accession>
<organism evidence="4 5">
    <name type="scientific">Myxozyma melibiosi</name>
    <dbReference type="NCBI Taxonomy" id="54550"/>
    <lineage>
        <taxon>Eukaryota</taxon>
        <taxon>Fungi</taxon>
        <taxon>Dikarya</taxon>
        <taxon>Ascomycota</taxon>
        <taxon>Saccharomycotina</taxon>
        <taxon>Lipomycetes</taxon>
        <taxon>Lipomycetales</taxon>
        <taxon>Lipomycetaceae</taxon>
        <taxon>Myxozyma</taxon>
    </lineage>
</organism>
<dbReference type="GeneID" id="90038875"/>
<dbReference type="CDD" id="cd14854">
    <property type="entry name" value="TRAPPC2L"/>
    <property type="match status" value="1"/>
</dbReference>
<gene>
    <name evidence="4" type="ORF">BZA70DRAFT_282946</name>
</gene>
<proteinExistence type="inferred from homology"/>
<name>A0ABR1F1C9_9ASCO</name>